<reference evidence="4 5" key="1">
    <citation type="submission" date="2019-05" db="EMBL/GenBank/DDBJ databases">
        <title>Comparative genomics and metabolomics analyses of clavulanic acid producing Streptomyces species provides insight into specialized metabolism and evolution of beta-lactam biosynthetic gene clusters.</title>
        <authorList>
            <person name="Moore M.A."/>
            <person name="Cruz-Morales P."/>
            <person name="Barona Gomez F."/>
            <person name="Kapil T."/>
        </authorList>
    </citation>
    <scope>NUCLEOTIDE SEQUENCE [LARGE SCALE GENOMIC DNA]</scope>
    <source>
        <strain evidence="4 5">NRRL 5741</strain>
    </source>
</reference>
<dbReference type="EMBL" id="VCLA01000191">
    <property type="protein sequence ID" value="MQT04396.1"/>
    <property type="molecule type" value="Genomic_DNA"/>
</dbReference>
<dbReference type="InterPro" id="IPR011042">
    <property type="entry name" value="6-blade_b-propeller_TolB-like"/>
</dbReference>
<evidence type="ECO:0000259" key="3">
    <source>
        <dbReference type="Pfam" id="PF00326"/>
    </source>
</evidence>
<dbReference type="PANTHER" id="PTHR42776">
    <property type="entry name" value="SERINE PEPTIDASE S9 FAMILY MEMBER"/>
    <property type="match status" value="1"/>
</dbReference>
<dbReference type="SUPFAM" id="SSF82171">
    <property type="entry name" value="DPP6 N-terminal domain-like"/>
    <property type="match status" value="1"/>
</dbReference>
<dbReference type="Pfam" id="PF07676">
    <property type="entry name" value="PD40"/>
    <property type="match status" value="4"/>
</dbReference>
<evidence type="ECO:0000313" key="5">
    <source>
        <dbReference type="Proteomes" id="UP000419138"/>
    </source>
</evidence>
<dbReference type="GO" id="GO:0004252">
    <property type="term" value="F:serine-type endopeptidase activity"/>
    <property type="evidence" value="ECO:0007669"/>
    <property type="project" value="TreeGrafter"/>
</dbReference>
<dbReference type="SUPFAM" id="SSF53474">
    <property type="entry name" value="alpha/beta-Hydrolases"/>
    <property type="match status" value="1"/>
</dbReference>
<gene>
    <name evidence="4" type="ORF">FF041_30825</name>
</gene>
<dbReference type="Proteomes" id="UP000419138">
    <property type="component" value="Unassembled WGS sequence"/>
</dbReference>
<keyword evidence="2" id="KW-0720">Serine protease</keyword>
<dbReference type="RefSeq" id="WP_153525776.1">
    <property type="nucleotide sequence ID" value="NZ_VCLA01000191.1"/>
</dbReference>
<dbReference type="InterPro" id="IPR029058">
    <property type="entry name" value="AB_hydrolase_fold"/>
</dbReference>
<keyword evidence="5" id="KW-1185">Reference proteome</keyword>
<organism evidence="4 5">
    <name type="scientific">Streptomyces jumonjinensis</name>
    <dbReference type="NCBI Taxonomy" id="1945"/>
    <lineage>
        <taxon>Bacteria</taxon>
        <taxon>Bacillati</taxon>
        <taxon>Actinomycetota</taxon>
        <taxon>Actinomycetes</taxon>
        <taxon>Kitasatosporales</taxon>
        <taxon>Streptomycetaceae</taxon>
        <taxon>Streptomyces</taxon>
    </lineage>
</organism>
<dbReference type="Pfam" id="PF00326">
    <property type="entry name" value="Peptidase_S9"/>
    <property type="match status" value="1"/>
</dbReference>
<name>A0A646KTQ7_STRJU</name>
<evidence type="ECO:0000256" key="1">
    <source>
        <dbReference type="ARBA" id="ARBA00022801"/>
    </source>
</evidence>
<dbReference type="InterPro" id="IPR001375">
    <property type="entry name" value="Peptidase_S9_cat"/>
</dbReference>
<dbReference type="PANTHER" id="PTHR42776:SF27">
    <property type="entry name" value="DIPEPTIDYL PEPTIDASE FAMILY MEMBER 6"/>
    <property type="match status" value="1"/>
</dbReference>
<dbReference type="Gene3D" id="2.120.10.30">
    <property type="entry name" value="TolB, C-terminal domain"/>
    <property type="match status" value="2"/>
</dbReference>
<dbReference type="AlphaFoldDB" id="A0A646KTQ7"/>
<comment type="caution">
    <text evidence="4">The sequence shown here is derived from an EMBL/GenBank/DDBJ whole genome shotgun (WGS) entry which is preliminary data.</text>
</comment>
<proteinExistence type="predicted"/>
<evidence type="ECO:0000313" key="4">
    <source>
        <dbReference type="EMBL" id="MQT04396.1"/>
    </source>
</evidence>
<keyword evidence="1" id="KW-0378">Hydrolase</keyword>
<evidence type="ECO:0000256" key="2">
    <source>
        <dbReference type="ARBA" id="ARBA00022825"/>
    </source>
</evidence>
<dbReference type="InterPro" id="IPR011659">
    <property type="entry name" value="WD40"/>
</dbReference>
<accession>A0A646KTQ7</accession>
<sequence length="645" mass="69321">MKTTDIDLLPVLGRPTLSGDGRFAAVTVTRPDLAAEGYTSELWLAETDGSTPARLLTQGPHDAAPAFSPDGRHLAFLRPVPGGPGQLHLLPMDGGEARVVTGHPIGAGQPVWSPDSKFLAYTARVPEPGRYHDTPDREVPRRITTLRHWADGFGFTLDRPRHVFVTDPFADDPMTVTTQVTDGNHDHADVAWSPDSRLLTFTAARHAGAGDDLRNDVWLCAPDGTGLRPLTDGGLILGCPRFSPDGSTVCFAAEPLDENNNTYATMSYGLWSARVDGSGPARRLTGEDYHLSFASQMIHPVADGVLFAADHRGEVNLVMVPYDGGAPKPLITGARQVNGYAAVDGTGGLTVAAVVSSATSAGDLIRLRGTEERELTDFGRQLVKQADLLPAEEFTATAPDGYELHGWIVRPRGKGPHPVLLQIKGGPYTQFGHTLNGPAAFDEAQVYASAGYAVVLGNPRGCSGYGQAHGMYVADDLPRKSAPDLLALLDEALKSPDLDADRVGVMGGSFGGYMSAWMAAHHGDRFRAAIGERGLYAVDSYAASSDDGVNVAIALYGPDPSRWAEKSPLTYADSIRIPMMIIQSEEDRHCPMEQAQRMFVALKSRGVPVEMLLFPGEGHDMSRTGLPSHRVARFEAILDWWGRHL</sequence>
<feature type="domain" description="Peptidase S9 prolyl oligopeptidase catalytic" evidence="3">
    <location>
        <begin position="443"/>
        <end position="645"/>
    </location>
</feature>
<dbReference type="OrthoDB" id="262125at2"/>
<dbReference type="Gene3D" id="3.40.50.1820">
    <property type="entry name" value="alpha/beta hydrolase"/>
    <property type="match status" value="1"/>
</dbReference>
<keyword evidence="2" id="KW-0645">Protease</keyword>
<dbReference type="GO" id="GO:0006508">
    <property type="term" value="P:proteolysis"/>
    <property type="evidence" value="ECO:0007669"/>
    <property type="project" value="InterPro"/>
</dbReference>
<protein>
    <submittedName>
        <fullName evidence="4">S9 family peptidase</fullName>
    </submittedName>
</protein>